<organism evidence="1">
    <name type="scientific">Antarctic circular DNA molecule</name>
    <dbReference type="NCBI Taxonomy" id="2664238"/>
    <lineage>
        <taxon>unclassified sequences</taxon>
    </lineage>
</organism>
<sequence>MKRKQSNPRPYARKRVKAANATSAFTVSDVSRIARRVVRNAAETKQLVIYTSVAPVDNSVTVINLCSTTQGVTEAQVIGEKIYIEKVKLRHFMFNNNNTNASKQVRLVVFMAKEEITATTQASVTAQNLFKTAVGGLVLPINPTDDHKIKVLYDVVLKLQPTLSNFTVTNLETREYNYEVKIGRNFTYKDGNCSYGEKQTLYLAVVGYEQAGATQPVGIQTFSTMYYRDM</sequence>
<protein>
    <submittedName>
        <fullName evidence="1">Uncharacterized protein</fullName>
    </submittedName>
</protein>
<proteinExistence type="predicted"/>
<reference evidence="1" key="1">
    <citation type="journal article" date="2019" name="Viruses">
        <title>Single-stranded DNA viruses in Antarctic cryoconite holes.</title>
        <authorList>
            <person name="Sommers P."/>
            <person name="Fontenele R.S."/>
            <person name="Kringen T."/>
            <person name="Kaberger S."/>
            <person name="Porazinska D.L."/>
            <person name="Darcy J.L."/>
            <person name="Schmidt S.K."/>
            <person name="Varsani A."/>
        </authorList>
    </citation>
    <scope>NUCLEOTIDE SEQUENCE</scope>
    <source>
        <strain evidence="1">CAA_003_V_151</strain>
    </source>
</reference>
<dbReference type="Gene3D" id="2.60.120.20">
    <property type="match status" value="1"/>
</dbReference>
<accession>A0A5Q2EYS3</accession>
<dbReference type="InterPro" id="IPR029053">
    <property type="entry name" value="Viral_coat"/>
</dbReference>
<name>A0A5Q2EYS3_9ZZZZ</name>
<dbReference type="EMBL" id="MN328275">
    <property type="protein sequence ID" value="QGF19363.1"/>
    <property type="molecule type" value="Genomic_DNA"/>
</dbReference>
<evidence type="ECO:0000313" key="1">
    <source>
        <dbReference type="EMBL" id="QGF19363.1"/>
    </source>
</evidence>
<dbReference type="AlphaFoldDB" id="A0A5Q2EYS3"/>